<accession>A0A8S1A9I4</accession>
<comment type="caution">
    <text evidence="3">The sequence shown here is derived from an EMBL/GenBank/DDBJ whole genome shotgun (WGS) entry which is preliminary data.</text>
</comment>
<evidence type="ECO:0000313" key="3">
    <source>
        <dbReference type="EMBL" id="CAB3241989.1"/>
    </source>
</evidence>
<evidence type="ECO:0000313" key="4">
    <source>
        <dbReference type="Proteomes" id="UP000494106"/>
    </source>
</evidence>
<name>A0A8S1A9I4_ARCPL</name>
<evidence type="ECO:0000313" key="2">
    <source>
        <dbReference type="EMBL" id="CAB3234534.1"/>
    </source>
</evidence>
<evidence type="ECO:0000256" key="1">
    <source>
        <dbReference type="SAM" id="MobiDB-lite"/>
    </source>
</evidence>
<evidence type="ECO:0000313" key="5">
    <source>
        <dbReference type="Proteomes" id="UP000494256"/>
    </source>
</evidence>
<sequence>MKANGSRREEKGGKNITEKIRCVPRSGAERKTVGRASGVVGGGGWWRSMRGAGAWAGDACANLPPAGGRAVPRRRRPHSQRHRRSSLVARVPSAAHSAPPPLRPRRRRPAPRD</sequence>
<dbReference type="Proteomes" id="UP000494256">
    <property type="component" value="Unassembled WGS sequence"/>
</dbReference>
<protein>
    <submittedName>
        <fullName evidence="3">Uncharacterized protein</fullName>
    </submittedName>
</protein>
<dbReference type="EMBL" id="CADEBC010000483">
    <property type="protein sequence ID" value="CAB3234534.1"/>
    <property type="molecule type" value="Genomic_DNA"/>
</dbReference>
<organism evidence="3 5">
    <name type="scientific">Arctia plantaginis</name>
    <name type="common">Wood tiger moth</name>
    <name type="synonym">Phalaena plantaginis</name>
    <dbReference type="NCBI Taxonomy" id="874455"/>
    <lineage>
        <taxon>Eukaryota</taxon>
        <taxon>Metazoa</taxon>
        <taxon>Ecdysozoa</taxon>
        <taxon>Arthropoda</taxon>
        <taxon>Hexapoda</taxon>
        <taxon>Insecta</taxon>
        <taxon>Pterygota</taxon>
        <taxon>Neoptera</taxon>
        <taxon>Endopterygota</taxon>
        <taxon>Lepidoptera</taxon>
        <taxon>Glossata</taxon>
        <taxon>Ditrysia</taxon>
        <taxon>Noctuoidea</taxon>
        <taxon>Erebidae</taxon>
        <taxon>Arctiinae</taxon>
        <taxon>Arctia</taxon>
    </lineage>
</organism>
<dbReference type="AlphaFoldDB" id="A0A8S1A9I4"/>
<feature type="region of interest" description="Disordered" evidence="1">
    <location>
        <begin position="64"/>
        <end position="113"/>
    </location>
</feature>
<dbReference type="EMBL" id="CADEBD010000312">
    <property type="protein sequence ID" value="CAB3241989.1"/>
    <property type="molecule type" value="Genomic_DNA"/>
</dbReference>
<dbReference type="OrthoDB" id="1875751at2759"/>
<feature type="compositionally biased region" description="Basic residues" evidence="1">
    <location>
        <begin position="103"/>
        <end position="113"/>
    </location>
</feature>
<feature type="region of interest" description="Disordered" evidence="1">
    <location>
        <begin position="1"/>
        <end position="31"/>
    </location>
</feature>
<reference evidence="4 5" key="1">
    <citation type="submission" date="2020-04" db="EMBL/GenBank/DDBJ databases">
        <authorList>
            <person name="Wallbank WR R."/>
            <person name="Pardo Diaz C."/>
            <person name="Kozak K."/>
            <person name="Martin S."/>
            <person name="Jiggins C."/>
            <person name="Moest M."/>
            <person name="Warren A I."/>
            <person name="Byers J.R.P. K."/>
            <person name="Montejo-Kovacevich G."/>
            <person name="Yen C E."/>
        </authorList>
    </citation>
    <scope>NUCLEOTIDE SEQUENCE [LARGE SCALE GENOMIC DNA]</scope>
</reference>
<feature type="compositionally biased region" description="Basic residues" evidence="1">
    <location>
        <begin position="71"/>
        <end position="85"/>
    </location>
</feature>
<proteinExistence type="predicted"/>
<gene>
    <name evidence="2" type="ORF">APLA_LOCUS5611</name>
    <name evidence="3" type="ORF">APLA_LOCUS9703</name>
</gene>
<feature type="compositionally biased region" description="Low complexity" evidence="1">
    <location>
        <begin position="88"/>
        <end position="97"/>
    </location>
</feature>
<dbReference type="Proteomes" id="UP000494106">
    <property type="component" value="Unassembled WGS sequence"/>
</dbReference>
<keyword evidence="4" id="KW-1185">Reference proteome</keyword>